<evidence type="ECO:0000313" key="1">
    <source>
        <dbReference type="EMBL" id="CAB4142188.1"/>
    </source>
</evidence>
<dbReference type="EMBL" id="LR796404">
    <property type="protein sequence ID" value="CAB4142188.1"/>
    <property type="molecule type" value="Genomic_DNA"/>
</dbReference>
<accession>A0A6J5M647</accession>
<organism evidence="1">
    <name type="scientific">uncultured Caudovirales phage</name>
    <dbReference type="NCBI Taxonomy" id="2100421"/>
    <lineage>
        <taxon>Viruses</taxon>
        <taxon>Duplodnaviria</taxon>
        <taxon>Heunggongvirae</taxon>
        <taxon>Uroviricota</taxon>
        <taxon>Caudoviricetes</taxon>
        <taxon>Peduoviridae</taxon>
        <taxon>Maltschvirus</taxon>
        <taxon>Maltschvirus maltsch</taxon>
    </lineage>
</organism>
<sequence>MTRPRLTLLLDKVGTLTQQSLSKAHREPLRGVARGVLVAIGIALCFVPEAGGSKPMQFVSYKEYALHSLGYNYKEFKCLEKLYTKESNWRPEAKNGSHHGIPQGRSEYLAKVDGYKQVQWGLKYIGHRYGEPCIALQHWKDKGWH</sequence>
<protein>
    <recommendedName>
        <fullName evidence="2">LT_GEWL domain containing protein</fullName>
    </recommendedName>
</protein>
<gene>
    <name evidence="1" type="ORF">UFOVP443_22</name>
</gene>
<evidence type="ECO:0008006" key="2">
    <source>
        <dbReference type="Google" id="ProtNLM"/>
    </source>
</evidence>
<reference evidence="1" key="1">
    <citation type="submission" date="2020-04" db="EMBL/GenBank/DDBJ databases">
        <authorList>
            <person name="Chiriac C."/>
            <person name="Salcher M."/>
            <person name="Ghai R."/>
            <person name="Kavagutti S V."/>
        </authorList>
    </citation>
    <scope>NUCLEOTIDE SEQUENCE</scope>
</reference>
<name>A0A6J5M647_9CAUD</name>
<proteinExistence type="predicted"/>